<proteinExistence type="predicted"/>
<dbReference type="RefSeq" id="WP_306001236.1">
    <property type="nucleotide sequence ID" value="NZ_JASNFN010000029.1"/>
</dbReference>
<organism evidence="1 2">
    <name type="scientific">Blastococcus carthaginiensis</name>
    <dbReference type="NCBI Taxonomy" id="3050034"/>
    <lineage>
        <taxon>Bacteria</taxon>
        <taxon>Bacillati</taxon>
        <taxon>Actinomycetota</taxon>
        <taxon>Actinomycetes</taxon>
        <taxon>Geodermatophilales</taxon>
        <taxon>Geodermatophilaceae</taxon>
        <taxon>Blastococcus</taxon>
    </lineage>
</organism>
<dbReference type="InterPro" id="IPR009409">
    <property type="entry name" value="DUF1059"/>
</dbReference>
<keyword evidence="2" id="KW-1185">Reference proteome</keyword>
<reference evidence="2" key="1">
    <citation type="submission" date="2023-05" db="EMBL/GenBank/DDBJ databases">
        <title>Draft genome of Pseudofrankia sp. BMG5.37.</title>
        <authorList>
            <person name="Gtari M."/>
            <person name="Ghodhbane F."/>
            <person name="Sbissi I."/>
        </authorList>
    </citation>
    <scope>NUCLEOTIDE SEQUENCE [LARGE SCALE GENOMIC DNA]</scope>
    <source>
        <strain evidence="2">BMG 814</strain>
    </source>
</reference>
<comment type="caution">
    <text evidence="1">The sequence shown here is derived from an EMBL/GenBank/DDBJ whole genome shotgun (WGS) entry which is preliminary data.</text>
</comment>
<name>A0ABT9IGH4_9ACTN</name>
<evidence type="ECO:0000313" key="1">
    <source>
        <dbReference type="EMBL" id="MDP5184685.1"/>
    </source>
</evidence>
<dbReference type="EMBL" id="JASNFN010000029">
    <property type="protein sequence ID" value="MDP5184685.1"/>
    <property type="molecule type" value="Genomic_DNA"/>
</dbReference>
<accession>A0ABT9IGH4</accession>
<sequence>MKPFAWGDVIPGCDAAFTAPDEEGIFAQAVPHGAAAHGIDEVTPELAATVRAHIHES</sequence>
<dbReference type="Proteomes" id="UP001233673">
    <property type="component" value="Unassembled WGS sequence"/>
</dbReference>
<dbReference type="Pfam" id="PF06348">
    <property type="entry name" value="DUF1059"/>
    <property type="match status" value="1"/>
</dbReference>
<evidence type="ECO:0000313" key="2">
    <source>
        <dbReference type="Proteomes" id="UP001233673"/>
    </source>
</evidence>
<protein>
    <submittedName>
        <fullName evidence="1">DUF1059 domain-containing protein</fullName>
    </submittedName>
</protein>
<gene>
    <name evidence="1" type="ORF">QOZ88_18770</name>
</gene>